<evidence type="ECO:0000313" key="2">
    <source>
        <dbReference type="Proteomes" id="UP000664628"/>
    </source>
</evidence>
<protein>
    <submittedName>
        <fullName evidence="1">Uncharacterized protein</fullName>
    </submittedName>
</protein>
<gene>
    <name evidence="1" type="ORF">J2I46_21345</name>
</gene>
<keyword evidence="2" id="KW-1185">Reference proteome</keyword>
<dbReference type="RefSeq" id="WP_207331100.1">
    <property type="nucleotide sequence ID" value="NZ_JAFMYW010000007.1"/>
</dbReference>
<evidence type="ECO:0000313" key="1">
    <source>
        <dbReference type="EMBL" id="MBO0951145.1"/>
    </source>
</evidence>
<organism evidence="1 2">
    <name type="scientific">Fibrella forsythiae</name>
    <dbReference type="NCBI Taxonomy" id="2817061"/>
    <lineage>
        <taxon>Bacteria</taxon>
        <taxon>Pseudomonadati</taxon>
        <taxon>Bacteroidota</taxon>
        <taxon>Cytophagia</taxon>
        <taxon>Cytophagales</taxon>
        <taxon>Spirosomataceae</taxon>
        <taxon>Fibrella</taxon>
    </lineage>
</organism>
<sequence length="183" mass="20765">MRTRILVGVFWVLSIGTLAAQSLTIADMLRLVTKTPATFEQEMEAKGYTCYQRKKTLTNWSCLFMDQRPAYLNQPAMSSQVMSYVFGPNATTLVDQTKSIEVYNTWHNELLALGFSLDKRPQSNEGVGLQYTKDRISVVLRKVDSYNGISENLSGYSASVTWMRQPPLLPKQDRVTTQLTRIP</sequence>
<comment type="caution">
    <text evidence="1">The sequence shown here is derived from an EMBL/GenBank/DDBJ whole genome shotgun (WGS) entry which is preliminary data.</text>
</comment>
<name>A0ABS3JMA7_9BACT</name>
<proteinExistence type="predicted"/>
<accession>A0ABS3JMA7</accession>
<dbReference type="EMBL" id="JAFMYW010000007">
    <property type="protein sequence ID" value="MBO0951145.1"/>
    <property type="molecule type" value="Genomic_DNA"/>
</dbReference>
<reference evidence="1 2" key="1">
    <citation type="submission" date="2021-03" db="EMBL/GenBank/DDBJ databases">
        <title>Fibrella sp. HMF5405 genome sequencing and assembly.</title>
        <authorList>
            <person name="Kang H."/>
            <person name="Kim H."/>
            <person name="Bae S."/>
            <person name="Joh K."/>
        </authorList>
    </citation>
    <scope>NUCLEOTIDE SEQUENCE [LARGE SCALE GENOMIC DNA]</scope>
    <source>
        <strain evidence="1 2">HMF5405</strain>
    </source>
</reference>
<dbReference type="Proteomes" id="UP000664628">
    <property type="component" value="Unassembled WGS sequence"/>
</dbReference>